<dbReference type="AlphaFoldDB" id="A0AAV1JWK3"/>
<keyword evidence="3" id="KW-1185">Reference proteome</keyword>
<sequence>MLTIAFVLLAIASCGARPFNITDLIIPHIIPPGQDEVEIECRYDANFTLLNWFKGNTEFFRYKPGSAPSTRSFPVLGVGRIELIHCGPTACRLKLGALTEEATGIYKCDIEKEIPPYQYESRTGYMEVHGHKHRKPLLEGLAEEFGEDDEMQAYCRGAPGAEIRWYINGQEVEELRGSPTFSRKSSRLIFQGIPPIVTVQCAEYRFGKLTGSNQGKAKWKEMHNEDTPEEQRNGVKMFLSSTICIPVYSLLYRLLSY</sequence>
<dbReference type="PANTHER" id="PTHR21261:SF15">
    <property type="entry name" value="BEATEN PATH IIIA, ISOFORM D-RELATED"/>
    <property type="match status" value="1"/>
</dbReference>
<dbReference type="EMBL" id="CAVLEF010000163">
    <property type="protein sequence ID" value="CAK1552795.1"/>
    <property type="molecule type" value="Genomic_DNA"/>
</dbReference>
<dbReference type="PANTHER" id="PTHR21261">
    <property type="entry name" value="BEAT PROTEIN"/>
    <property type="match status" value="1"/>
</dbReference>
<keyword evidence="1" id="KW-0732">Signal</keyword>
<evidence type="ECO:0000313" key="3">
    <source>
        <dbReference type="Proteomes" id="UP001497472"/>
    </source>
</evidence>
<dbReference type="SUPFAM" id="SSF48726">
    <property type="entry name" value="Immunoglobulin"/>
    <property type="match status" value="1"/>
</dbReference>
<dbReference type="InterPro" id="IPR036179">
    <property type="entry name" value="Ig-like_dom_sf"/>
</dbReference>
<evidence type="ECO:0000256" key="1">
    <source>
        <dbReference type="SAM" id="SignalP"/>
    </source>
</evidence>
<organism evidence="2 3">
    <name type="scientific">Leptosia nina</name>
    <dbReference type="NCBI Taxonomy" id="320188"/>
    <lineage>
        <taxon>Eukaryota</taxon>
        <taxon>Metazoa</taxon>
        <taxon>Ecdysozoa</taxon>
        <taxon>Arthropoda</taxon>
        <taxon>Hexapoda</taxon>
        <taxon>Insecta</taxon>
        <taxon>Pterygota</taxon>
        <taxon>Neoptera</taxon>
        <taxon>Endopterygota</taxon>
        <taxon>Lepidoptera</taxon>
        <taxon>Glossata</taxon>
        <taxon>Ditrysia</taxon>
        <taxon>Papilionoidea</taxon>
        <taxon>Pieridae</taxon>
        <taxon>Pierinae</taxon>
        <taxon>Leptosia</taxon>
    </lineage>
</organism>
<feature type="signal peptide" evidence="1">
    <location>
        <begin position="1"/>
        <end position="16"/>
    </location>
</feature>
<feature type="chain" id="PRO_5043494475" description="Ig-like domain-containing protein" evidence="1">
    <location>
        <begin position="17"/>
        <end position="257"/>
    </location>
</feature>
<dbReference type="InterPro" id="IPR013783">
    <property type="entry name" value="Ig-like_fold"/>
</dbReference>
<dbReference type="Proteomes" id="UP001497472">
    <property type="component" value="Unassembled WGS sequence"/>
</dbReference>
<name>A0AAV1JWK3_9NEOP</name>
<evidence type="ECO:0008006" key="4">
    <source>
        <dbReference type="Google" id="ProtNLM"/>
    </source>
</evidence>
<proteinExistence type="predicted"/>
<dbReference type="Gene3D" id="2.60.40.10">
    <property type="entry name" value="Immunoglobulins"/>
    <property type="match status" value="1"/>
</dbReference>
<reference evidence="2 3" key="1">
    <citation type="submission" date="2023-11" db="EMBL/GenBank/DDBJ databases">
        <authorList>
            <person name="Okamura Y."/>
        </authorList>
    </citation>
    <scope>NUCLEOTIDE SEQUENCE [LARGE SCALE GENOMIC DNA]</scope>
</reference>
<comment type="caution">
    <text evidence="2">The sequence shown here is derived from an EMBL/GenBank/DDBJ whole genome shotgun (WGS) entry which is preliminary data.</text>
</comment>
<evidence type="ECO:0000313" key="2">
    <source>
        <dbReference type="EMBL" id="CAK1552795.1"/>
    </source>
</evidence>
<accession>A0AAV1JWK3</accession>
<protein>
    <recommendedName>
        <fullName evidence="4">Ig-like domain-containing protein</fullName>
    </recommendedName>
</protein>
<gene>
    <name evidence="2" type="ORF">LNINA_LOCUS11825</name>
</gene>